<gene>
    <name evidence="9" type="primary">mntP_43</name>
    <name evidence="9" type="ORF">SDC9_136232</name>
</gene>
<dbReference type="GO" id="GO:0006811">
    <property type="term" value="P:monoatomic ion transport"/>
    <property type="evidence" value="ECO:0007669"/>
    <property type="project" value="UniProtKB-KW"/>
</dbReference>
<evidence type="ECO:0000256" key="3">
    <source>
        <dbReference type="ARBA" id="ARBA00022692"/>
    </source>
</evidence>
<dbReference type="EMBL" id="VSSQ01036609">
    <property type="protein sequence ID" value="MPM89124.1"/>
    <property type="molecule type" value="Genomic_DNA"/>
</dbReference>
<feature type="transmembrane region" description="Helical" evidence="8">
    <location>
        <begin position="6"/>
        <end position="27"/>
    </location>
</feature>
<keyword evidence="4 8" id="KW-1133">Transmembrane helix</keyword>
<dbReference type="Pfam" id="PF02659">
    <property type="entry name" value="Mntp"/>
    <property type="match status" value="1"/>
</dbReference>
<comment type="caution">
    <text evidence="9">The sequence shown here is derived from an EMBL/GenBank/DDBJ whole genome shotgun (WGS) entry which is preliminary data.</text>
</comment>
<evidence type="ECO:0000256" key="2">
    <source>
        <dbReference type="ARBA" id="ARBA00022475"/>
    </source>
</evidence>
<evidence type="ECO:0000313" key="9">
    <source>
        <dbReference type="EMBL" id="MPM89124.1"/>
    </source>
</evidence>
<sequence length="187" mass="19578">MMFGEYLTLGATAASLAMDAFSVSICIGLCHERLRLREALILGAAFGFFQFFMPLLGGEIAEHLSGFFDIWTPWIAAALIIWVAVNMIKEARDCENGGKSCMSVTFKSVAVLALATSLDALAVGFSIESTGGSALTLAVLAGIITLSLSIFGALVGKRLGSTFGKKAEYLGGGVLLAIAAKIIFDAL</sequence>
<accession>A0A645DI05</accession>
<keyword evidence="7" id="KW-0464">Manganese</keyword>
<dbReference type="PANTHER" id="PTHR35529">
    <property type="entry name" value="MANGANESE EFFLUX PUMP MNTP-RELATED"/>
    <property type="match status" value="1"/>
</dbReference>
<organism evidence="9">
    <name type="scientific">bioreactor metagenome</name>
    <dbReference type="NCBI Taxonomy" id="1076179"/>
    <lineage>
        <taxon>unclassified sequences</taxon>
        <taxon>metagenomes</taxon>
        <taxon>ecological metagenomes</taxon>
    </lineage>
</organism>
<keyword evidence="3 8" id="KW-0812">Transmembrane</keyword>
<feature type="transmembrane region" description="Helical" evidence="8">
    <location>
        <begin position="133"/>
        <end position="155"/>
    </location>
</feature>
<keyword evidence="2" id="KW-1003">Cell membrane</keyword>
<feature type="transmembrane region" description="Helical" evidence="8">
    <location>
        <begin position="167"/>
        <end position="184"/>
    </location>
</feature>
<feature type="transmembrane region" description="Helical" evidence="8">
    <location>
        <begin position="109"/>
        <end position="127"/>
    </location>
</feature>
<feature type="transmembrane region" description="Helical" evidence="8">
    <location>
        <begin position="39"/>
        <end position="58"/>
    </location>
</feature>
<feature type="transmembrane region" description="Helical" evidence="8">
    <location>
        <begin position="70"/>
        <end position="88"/>
    </location>
</feature>
<evidence type="ECO:0000256" key="4">
    <source>
        <dbReference type="ARBA" id="ARBA00022989"/>
    </source>
</evidence>
<dbReference type="InterPro" id="IPR003810">
    <property type="entry name" value="Mntp/YtaF"/>
</dbReference>
<protein>
    <submittedName>
        <fullName evidence="9">Putative manganese efflux pump MntP</fullName>
    </submittedName>
</protein>
<keyword evidence="5" id="KW-0406">Ion transport</keyword>
<keyword evidence="6 8" id="KW-0472">Membrane</keyword>
<evidence type="ECO:0000256" key="5">
    <source>
        <dbReference type="ARBA" id="ARBA00023065"/>
    </source>
</evidence>
<evidence type="ECO:0000256" key="1">
    <source>
        <dbReference type="ARBA" id="ARBA00022448"/>
    </source>
</evidence>
<dbReference type="InterPro" id="IPR022929">
    <property type="entry name" value="Put_MntP"/>
</dbReference>
<reference evidence="9" key="1">
    <citation type="submission" date="2019-08" db="EMBL/GenBank/DDBJ databases">
        <authorList>
            <person name="Kucharzyk K."/>
            <person name="Murdoch R.W."/>
            <person name="Higgins S."/>
            <person name="Loffler F."/>
        </authorList>
    </citation>
    <scope>NUCLEOTIDE SEQUENCE</scope>
</reference>
<evidence type="ECO:0000256" key="6">
    <source>
        <dbReference type="ARBA" id="ARBA00023136"/>
    </source>
</evidence>
<proteinExistence type="inferred from homology"/>
<evidence type="ECO:0000256" key="8">
    <source>
        <dbReference type="SAM" id="Phobius"/>
    </source>
</evidence>
<dbReference type="HAMAP" id="MF_01521">
    <property type="entry name" value="MntP_pump"/>
    <property type="match status" value="1"/>
</dbReference>
<dbReference type="AlphaFoldDB" id="A0A645DI05"/>
<keyword evidence="1" id="KW-0813">Transport</keyword>
<evidence type="ECO:0000256" key="7">
    <source>
        <dbReference type="ARBA" id="ARBA00023211"/>
    </source>
</evidence>
<dbReference type="PANTHER" id="PTHR35529:SF1">
    <property type="entry name" value="MANGANESE EFFLUX PUMP MNTP-RELATED"/>
    <property type="match status" value="1"/>
</dbReference>
<name>A0A645DI05_9ZZZZ</name>